<evidence type="ECO:0000313" key="8">
    <source>
        <dbReference type="EMBL" id="EKF73760.1"/>
    </source>
</evidence>
<evidence type="ECO:0000256" key="5">
    <source>
        <dbReference type="SAM" id="MobiDB-lite"/>
    </source>
</evidence>
<dbReference type="InterPro" id="IPR010998">
    <property type="entry name" value="Integrase_recombinase_N"/>
</dbReference>
<dbReference type="Gene3D" id="1.10.443.10">
    <property type="entry name" value="Intergrase catalytic core"/>
    <property type="match status" value="1"/>
</dbReference>
<evidence type="ECO:0000313" key="9">
    <source>
        <dbReference type="Proteomes" id="UP000010164"/>
    </source>
</evidence>
<keyword evidence="1" id="KW-0229">DNA integration</keyword>
<protein>
    <submittedName>
        <fullName evidence="8">Integron integrase</fullName>
    </submittedName>
</protein>
<dbReference type="GO" id="GO:0006310">
    <property type="term" value="P:DNA recombination"/>
    <property type="evidence" value="ECO:0007669"/>
    <property type="project" value="UniProtKB-KW"/>
</dbReference>
<dbReference type="SUPFAM" id="SSF56349">
    <property type="entry name" value="DNA breaking-rejoining enzymes"/>
    <property type="match status" value="1"/>
</dbReference>
<evidence type="ECO:0000256" key="4">
    <source>
        <dbReference type="PROSITE-ProRule" id="PRU01248"/>
    </source>
</evidence>
<dbReference type="Proteomes" id="UP000010164">
    <property type="component" value="Unassembled WGS sequence"/>
</dbReference>
<dbReference type="Pfam" id="PF13495">
    <property type="entry name" value="Phage_int_SAM_4"/>
    <property type="match status" value="1"/>
</dbReference>
<dbReference type="eggNOG" id="COG4974">
    <property type="taxonomic scope" value="Bacteria"/>
</dbReference>
<dbReference type="Pfam" id="PF00589">
    <property type="entry name" value="Phage_integrase"/>
    <property type="match status" value="1"/>
</dbReference>
<feature type="non-terminal residue" evidence="8">
    <location>
        <position position="171"/>
    </location>
</feature>
<keyword evidence="9" id="KW-1185">Reference proteome</keyword>
<comment type="caution">
    <text evidence="8">The sequence shown here is derived from an EMBL/GenBank/DDBJ whole genome shotgun (WGS) entry which is preliminary data.</text>
</comment>
<dbReference type="InterPro" id="IPR044068">
    <property type="entry name" value="CB"/>
</dbReference>
<evidence type="ECO:0000259" key="7">
    <source>
        <dbReference type="PROSITE" id="PS51900"/>
    </source>
</evidence>
<dbReference type="GO" id="GO:0003677">
    <property type="term" value="F:DNA binding"/>
    <property type="evidence" value="ECO:0007669"/>
    <property type="project" value="UniProtKB-UniRule"/>
</dbReference>
<reference evidence="8 9" key="1">
    <citation type="journal article" date="2012" name="J. Bacteriol.">
        <title>Genome Sequence of the Alkane-Degrading Bacterium Alcanivorax hongdengensis Type Strain A-11-3.</title>
        <authorList>
            <person name="Lai Q."/>
            <person name="Shao Z."/>
        </authorList>
    </citation>
    <scope>NUCLEOTIDE SEQUENCE [LARGE SCALE GENOMIC DNA]</scope>
    <source>
        <strain evidence="8 9">A-11-3</strain>
    </source>
</reference>
<organism evidence="8 9">
    <name type="scientific">Alcanivorax hongdengensis A-11-3</name>
    <dbReference type="NCBI Taxonomy" id="1177179"/>
    <lineage>
        <taxon>Bacteria</taxon>
        <taxon>Pseudomonadati</taxon>
        <taxon>Pseudomonadota</taxon>
        <taxon>Gammaproteobacteria</taxon>
        <taxon>Oceanospirillales</taxon>
        <taxon>Alcanivoracaceae</taxon>
        <taxon>Alcanivorax</taxon>
    </lineage>
</organism>
<evidence type="ECO:0000256" key="2">
    <source>
        <dbReference type="ARBA" id="ARBA00023125"/>
    </source>
</evidence>
<feature type="domain" description="Core-binding (CB)" evidence="7">
    <location>
        <begin position="1"/>
        <end position="78"/>
    </location>
</feature>
<feature type="domain" description="Tyr recombinase" evidence="6">
    <location>
        <begin position="95"/>
        <end position="171"/>
    </location>
</feature>
<proteinExistence type="predicted"/>
<accession>L0WDB0</accession>
<dbReference type="InterPro" id="IPR013762">
    <property type="entry name" value="Integrase-like_cat_sf"/>
</dbReference>
<dbReference type="GO" id="GO:0015074">
    <property type="term" value="P:DNA integration"/>
    <property type="evidence" value="ECO:0007669"/>
    <property type="project" value="UniProtKB-KW"/>
</dbReference>
<dbReference type="PROSITE" id="PS51900">
    <property type="entry name" value="CB"/>
    <property type="match status" value="1"/>
</dbReference>
<feature type="region of interest" description="Disordered" evidence="5">
    <location>
        <begin position="152"/>
        <end position="171"/>
    </location>
</feature>
<dbReference type="STRING" id="1177179.A11A3_12378"/>
<dbReference type="InterPro" id="IPR004107">
    <property type="entry name" value="Integrase_SAM-like_N"/>
</dbReference>
<dbReference type="InterPro" id="IPR011010">
    <property type="entry name" value="DNA_brk_join_enz"/>
</dbReference>
<dbReference type="AlphaFoldDB" id="L0WDB0"/>
<gene>
    <name evidence="8" type="ORF">A11A3_12378</name>
</gene>
<dbReference type="PROSITE" id="PS51898">
    <property type="entry name" value="TYR_RECOMBINASE"/>
    <property type="match status" value="1"/>
</dbReference>
<name>L0WDB0_9GAMM</name>
<evidence type="ECO:0000256" key="3">
    <source>
        <dbReference type="ARBA" id="ARBA00023172"/>
    </source>
</evidence>
<evidence type="ECO:0000259" key="6">
    <source>
        <dbReference type="PROSITE" id="PS51898"/>
    </source>
</evidence>
<keyword evidence="2 4" id="KW-0238">DNA-binding</keyword>
<dbReference type="EMBL" id="AMRJ01000020">
    <property type="protein sequence ID" value="EKF73760.1"/>
    <property type="molecule type" value="Genomic_DNA"/>
</dbReference>
<keyword evidence="3" id="KW-0233">DNA recombination</keyword>
<sequence length="171" mass="19626">MDRFRAFIRSRNMAFRTEKTYVHWVLRYIRFHDRQHPEQLKSRDVDAFLTYLAVHKHCSPATQKTALNALVFLYREFLGQPLDALNFSYSRKPQRVPVVFSHAEAQALIGHLTGTNQLVARLIYGSGLRINEALRLRVKDVDFAMQQITVRGGKGNKGTSEKPLARSGLQA</sequence>
<dbReference type="Gene3D" id="1.10.150.130">
    <property type="match status" value="1"/>
</dbReference>
<dbReference type="InterPro" id="IPR002104">
    <property type="entry name" value="Integrase_catalytic"/>
</dbReference>
<evidence type="ECO:0000256" key="1">
    <source>
        <dbReference type="ARBA" id="ARBA00022908"/>
    </source>
</evidence>